<accession>A0A5A7QZC5</accession>
<dbReference type="InterPro" id="IPR006016">
    <property type="entry name" value="UspA"/>
</dbReference>
<feature type="region of interest" description="Disordered" evidence="1">
    <location>
        <begin position="23"/>
        <end position="55"/>
    </location>
</feature>
<evidence type="ECO:0000259" key="2">
    <source>
        <dbReference type="Pfam" id="PF00582"/>
    </source>
</evidence>
<dbReference type="EMBL" id="BKCP01009292">
    <property type="protein sequence ID" value="GER50469.1"/>
    <property type="molecule type" value="Genomic_DNA"/>
</dbReference>
<evidence type="ECO:0000313" key="3">
    <source>
        <dbReference type="EMBL" id="GER50469.1"/>
    </source>
</evidence>
<feature type="compositionally biased region" description="Basic and acidic residues" evidence="1">
    <location>
        <begin position="29"/>
        <end position="46"/>
    </location>
</feature>
<reference evidence="4" key="1">
    <citation type="journal article" date="2019" name="Curr. Biol.">
        <title>Genome Sequence of Striga asiatica Provides Insight into the Evolution of Plant Parasitism.</title>
        <authorList>
            <person name="Yoshida S."/>
            <person name="Kim S."/>
            <person name="Wafula E.K."/>
            <person name="Tanskanen J."/>
            <person name="Kim Y.M."/>
            <person name="Honaas L."/>
            <person name="Yang Z."/>
            <person name="Spallek T."/>
            <person name="Conn C.E."/>
            <person name="Ichihashi Y."/>
            <person name="Cheong K."/>
            <person name="Cui S."/>
            <person name="Der J.P."/>
            <person name="Gundlach H."/>
            <person name="Jiao Y."/>
            <person name="Hori C."/>
            <person name="Ishida J.K."/>
            <person name="Kasahara H."/>
            <person name="Kiba T."/>
            <person name="Kim M.S."/>
            <person name="Koo N."/>
            <person name="Laohavisit A."/>
            <person name="Lee Y.H."/>
            <person name="Lumba S."/>
            <person name="McCourt P."/>
            <person name="Mortimer J.C."/>
            <person name="Mutuku J.M."/>
            <person name="Nomura T."/>
            <person name="Sasaki-Sekimoto Y."/>
            <person name="Seto Y."/>
            <person name="Wang Y."/>
            <person name="Wakatake T."/>
            <person name="Sakakibara H."/>
            <person name="Demura T."/>
            <person name="Yamaguchi S."/>
            <person name="Yoneyama K."/>
            <person name="Manabe R.I."/>
            <person name="Nelson D.C."/>
            <person name="Schulman A.H."/>
            <person name="Timko M.P."/>
            <person name="dePamphilis C.W."/>
            <person name="Choi D."/>
            <person name="Shirasu K."/>
        </authorList>
    </citation>
    <scope>NUCLEOTIDE SEQUENCE [LARGE SCALE GENOMIC DNA]</scope>
    <source>
        <strain evidence="4">cv. UVA1</strain>
    </source>
</reference>
<protein>
    <submittedName>
        <fullName evidence="3">Adenine nucleotide alpha hydrolases-likesuperfamily protein</fullName>
    </submittedName>
</protein>
<dbReference type="PANTHER" id="PTHR47000:SF1">
    <property type="entry name" value="ADENINE NUCLEOTIDE ALPHA HYDROLASES-LIKE SUPERFAMILY PROTEIN"/>
    <property type="match status" value="1"/>
</dbReference>
<dbReference type="PANTHER" id="PTHR47000">
    <property type="entry name" value="ADENINE NUCLEOTIDE ALPHA HYDROLASES-LIKE SUPERFAMILY PROTEIN"/>
    <property type="match status" value="1"/>
</dbReference>
<comment type="caution">
    <text evidence="3">The sequence shown here is derived from an EMBL/GenBank/DDBJ whole genome shotgun (WGS) entry which is preliminary data.</text>
</comment>
<dbReference type="SUPFAM" id="SSF52402">
    <property type="entry name" value="Adenine nucleotide alpha hydrolases-like"/>
    <property type="match status" value="1"/>
</dbReference>
<sequence>MGKIATKMPKFCLNRIRPLVRVRSPHIQSKNEDNSTTSGDERKTEEFSGVEKGISGDGVEKSRAIGGRKVMVVVDSSMEAKNALQWALSHTLQNHDILVLLHVIRPSKQGDQSTMDHKVPEFINTIKTSCQLKRPEVAVEVAVVEGKDRGAAIVAAAGREGAALLVVGQKKRSMTWRMMLMWTGAGRSPAGGVAEYCVQNAGCMAIAVRRKSKKLGGYLITTKRQKDFWLLA</sequence>
<name>A0A5A7QZC5_STRAF</name>
<keyword evidence="3" id="KW-0378">Hydrolase</keyword>
<dbReference type="Proteomes" id="UP000325081">
    <property type="component" value="Unassembled WGS sequence"/>
</dbReference>
<evidence type="ECO:0000313" key="4">
    <source>
        <dbReference type="Proteomes" id="UP000325081"/>
    </source>
</evidence>
<dbReference type="AlphaFoldDB" id="A0A5A7QZC5"/>
<dbReference type="InterPro" id="IPR014729">
    <property type="entry name" value="Rossmann-like_a/b/a_fold"/>
</dbReference>
<proteinExistence type="predicted"/>
<dbReference type="GO" id="GO:0016787">
    <property type="term" value="F:hydrolase activity"/>
    <property type="evidence" value="ECO:0007669"/>
    <property type="project" value="UniProtKB-KW"/>
</dbReference>
<gene>
    <name evidence="3" type="ORF">STAS_27777</name>
</gene>
<keyword evidence="4" id="KW-1185">Reference proteome</keyword>
<organism evidence="3 4">
    <name type="scientific">Striga asiatica</name>
    <name type="common">Asiatic witchweed</name>
    <name type="synonym">Buchnera asiatica</name>
    <dbReference type="NCBI Taxonomy" id="4170"/>
    <lineage>
        <taxon>Eukaryota</taxon>
        <taxon>Viridiplantae</taxon>
        <taxon>Streptophyta</taxon>
        <taxon>Embryophyta</taxon>
        <taxon>Tracheophyta</taxon>
        <taxon>Spermatophyta</taxon>
        <taxon>Magnoliopsida</taxon>
        <taxon>eudicotyledons</taxon>
        <taxon>Gunneridae</taxon>
        <taxon>Pentapetalae</taxon>
        <taxon>asterids</taxon>
        <taxon>lamiids</taxon>
        <taxon>Lamiales</taxon>
        <taxon>Orobanchaceae</taxon>
        <taxon>Buchnereae</taxon>
        <taxon>Striga</taxon>
    </lineage>
</organism>
<evidence type="ECO:0000256" key="1">
    <source>
        <dbReference type="SAM" id="MobiDB-lite"/>
    </source>
</evidence>
<feature type="domain" description="UspA" evidence="2">
    <location>
        <begin position="68"/>
        <end position="209"/>
    </location>
</feature>
<dbReference type="Gene3D" id="3.40.50.620">
    <property type="entry name" value="HUPs"/>
    <property type="match status" value="1"/>
</dbReference>
<dbReference type="Pfam" id="PF00582">
    <property type="entry name" value="Usp"/>
    <property type="match status" value="1"/>
</dbReference>
<dbReference type="OrthoDB" id="1667873at2759"/>